<keyword evidence="4" id="KW-0101">Branched-chain amino acid catabolism</keyword>
<dbReference type="FunFam" id="1.20.140.10:FF:000001">
    <property type="entry name" value="Acyl-CoA dehydrogenase"/>
    <property type="match status" value="1"/>
</dbReference>
<dbReference type="EMBL" id="NHZO01000081">
    <property type="protein sequence ID" value="PHQ52609.1"/>
    <property type="molecule type" value="Genomic_DNA"/>
</dbReference>
<dbReference type="GO" id="GO:0003995">
    <property type="term" value="F:acyl-CoA dehydrogenase activity"/>
    <property type="evidence" value="ECO:0007669"/>
    <property type="project" value="InterPro"/>
</dbReference>
<dbReference type="Proteomes" id="UP000222531">
    <property type="component" value="Unassembled WGS sequence"/>
</dbReference>
<dbReference type="InterPro" id="IPR009075">
    <property type="entry name" value="AcylCo_DH/oxidase_C"/>
</dbReference>
<feature type="domain" description="Acyl-CoA dehydrogenase/oxidase N-terminal" evidence="11">
    <location>
        <begin position="14"/>
        <end position="124"/>
    </location>
</feature>
<dbReference type="AlphaFoldDB" id="A0A2G1XN80"/>
<dbReference type="OrthoDB" id="2769798at2"/>
<evidence type="ECO:0000256" key="5">
    <source>
        <dbReference type="ARBA" id="ARBA00022630"/>
    </source>
</evidence>
<dbReference type="Gene3D" id="1.10.540.10">
    <property type="entry name" value="Acyl-CoA dehydrogenase/oxidase, N-terminal domain"/>
    <property type="match status" value="1"/>
</dbReference>
<feature type="domain" description="Acyl-CoA dehydrogenase/oxidase C-terminal" evidence="9">
    <location>
        <begin position="235"/>
        <end position="384"/>
    </location>
</feature>
<dbReference type="Gene3D" id="2.40.110.10">
    <property type="entry name" value="Butyryl-CoA Dehydrogenase, subunit A, domain 2"/>
    <property type="match status" value="1"/>
</dbReference>
<evidence type="ECO:0000259" key="10">
    <source>
        <dbReference type="Pfam" id="PF02770"/>
    </source>
</evidence>
<keyword evidence="5 8" id="KW-0285">Flavoprotein</keyword>
<dbReference type="Pfam" id="PF02771">
    <property type="entry name" value="Acyl-CoA_dh_N"/>
    <property type="match status" value="1"/>
</dbReference>
<reference evidence="12 13" key="1">
    <citation type="journal article" date="2017" name="Biochemistry">
        <title>Identification of the Biosynthetic Pathway for the Antibiotic Bicyclomycin.</title>
        <authorList>
            <person name="Patteson J."/>
            <person name="Cai W."/>
            <person name="Johnson R.A."/>
            <person name="Santa Maria K."/>
            <person name="Li B."/>
        </authorList>
    </citation>
    <scope>NUCLEOTIDE SEQUENCE [LARGE SCALE GENOMIC DNA]</scope>
    <source>
        <strain evidence="12 13">ATCC 21532</strain>
    </source>
</reference>
<dbReference type="InterPro" id="IPR052547">
    <property type="entry name" value="Mito_Isobutyryl-CoADH"/>
</dbReference>
<sequence length="389" mass="41179">MTTTTAPTAGTLLSEDQLAIAETTLDFAREHLAPHAVAWDQDKHFPVDVLRKGADLGLGGVYVREESGGSGLTRADGVLIFESLATGCPSVAGYFSIHNMVAWMIDHYGDDAQRARWLPALCAMDALGSYCLTEPGAGSDAAALRSRAVRDGDDYVLTGVKQFISGAGASQVYIVMARTGEAGPRGISAFVVERDDPGLSFGPDERKMGWNAQPTRQVILDGVRIPAGRRLGAEGDGFRIAMNGLNGGRLGIAACSLGGAQSALHRSLAYLADREAFGAPLLDAQALQFTLADMATELAAARALVQQAADALDRGAPQAAQLCAMAKRFATDTGYAVADRALQLHGGYGYLSEYGIEKIVRDLRVHRILEGTNEIMRLIVARGLTGSLR</sequence>
<dbReference type="GO" id="GO:0009083">
    <property type="term" value="P:branched-chain amino acid catabolic process"/>
    <property type="evidence" value="ECO:0007669"/>
    <property type="project" value="UniProtKB-KW"/>
</dbReference>
<keyword evidence="6 8" id="KW-0274">FAD</keyword>
<evidence type="ECO:0000259" key="9">
    <source>
        <dbReference type="Pfam" id="PF00441"/>
    </source>
</evidence>
<evidence type="ECO:0000256" key="7">
    <source>
        <dbReference type="ARBA" id="ARBA00023002"/>
    </source>
</evidence>
<dbReference type="InterPro" id="IPR006089">
    <property type="entry name" value="Acyl-CoA_DH_CS"/>
</dbReference>
<dbReference type="Pfam" id="PF02770">
    <property type="entry name" value="Acyl-CoA_dh_M"/>
    <property type="match status" value="1"/>
</dbReference>
<dbReference type="InterPro" id="IPR046373">
    <property type="entry name" value="Acyl-CoA_Oxase/DH_mid-dom_sf"/>
</dbReference>
<evidence type="ECO:0000259" key="11">
    <source>
        <dbReference type="Pfam" id="PF02771"/>
    </source>
</evidence>
<dbReference type="PANTHER" id="PTHR43831:SF1">
    <property type="entry name" value="ISOBUTYRYL-COA DEHYDROGENASE, MITOCHONDRIAL"/>
    <property type="match status" value="1"/>
</dbReference>
<dbReference type="RefSeq" id="WP_099198388.1">
    <property type="nucleotide sequence ID" value="NZ_JBIRXA010000015.1"/>
</dbReference>
<dbReference type="SUPFAM" id="SSF47203">
    <property type="entry name" value="Acyl-CoA dehydrogenase C-terminal domain-like"/>
    <property type="match status" value="1"/>
</dbReference>
<evidence type="ECO:0000256" key="2">
    <source>
        <dbReference type="ARBA" id="ARBA00005109"/>
    </source>
</evidence>
<comment type="cofactor">
    <cofactor evidence="1 8">
        <name>FAD</name>
        <dbReference type="ChEBI" id="CHEBI:57692"/>
    </cofactor>
</comment>
<feature type="domain" description="Acyl-CoA oxidase/dehydrogenase middle" evidence="10">
    <location>
        <begin position="130"/>
        <end position="223"/>
    </location>
</feature>
<keyword evidence="7 8" id="KW-0560">Oxidoreductase</keyword>
<protein>
    <submittedName>
        <fullName evidence="12">Acyl-CoA dehydrogenase</fullName>
    </submittedName>
</protein>
<name>A0A2G1XN80_STRCJ</name>
<dbReference type="PIRSF" id="PIRSF016578">
    <property type="entry name" value="HsaA"/>
    <property type="match status" value="1"/>
</dbReference>
<dbReference type="InterPro" id="IPR036250">
    <property type="entry name" value="AcylCo_DH-like_C"/>
</dbReference>
<organism evidence="12 13">
    <name type="scientific">Streptomyces cinnamoneus</name>
    <name type="common">Streptoverticillium cinnamoneum</name>
    <dbReference type="NCBI Taxonomy" id="53446"/>
    <lineage>
        <taxon>Bacteria</taxon>
        <taxon>Bacillati</taxon>
        <taxon>Actinomycetota</taxon>
        <taxon>Actinomycetes</taxon>
        <taxon>Kitasatosporales</taxon>
        <taxon>Streptomycetaceae</taxon>
        <taxon>Streptomyces</taxon>
        <taxon>Streptomyces cinnamoneus group</taxon>
    </lineage>
</organism>
<accession>A0A2G1XN80</accession>
<dbReference type="InterPro" id="IPR009100">
    <property type="entry name" value="AcylCoA_DH/oxidase_NM_dom_sf"/>
</dbReference>
<evidence type="ECO:0000313" key="12">
    <source>
        <dbReference type="EMBL" id="PHQ52609.1"/>
    </source>
</evidence>
<evidence type="ECO:0000256" key="3">
    <source>
        <dbReference type="ARBA" id="ARBA00009347"/>
    </source>
</evidence>
<keyword evidence="13" id="KW-1185">Reference proteome</keyword>
<dbReference type="InterPro" id="IPR006091">
    <property type="entry name" value="Acyl-CoA_Oxase/DH_mid-dom"/>
</dbReference>
<comment type="similarity">
    <text evidence="3 8">Belongs to the acyl-CoA dehydrogenase family.</text>
</comment>
<evidence type="ECO:0000313" key="13">
    <source>
        <dbReference type="Proteomes" id="UP000222531"/>
    </source>
</evidence>
<dbReference type="GO" id="GO:0050660">
    <property type="term" value="F:flavin adenine dinucleotide binding"/>
    <property type="evidence" value="ECO:0007669"/>
    <property type="project" value="InterPro"/>
</dbReference>
<proteinExistence type="inferred from homology"/>
<dbReference type="PROSITE" id="PS00073">
    <property type="entry name" value="ACYL_COA_DH_2"/>
    <property type="match status" value="1"/>
</dbReference>
<dbReference type="InterPro" id="IPR013786">
    <property type="entry name" value="AcylCoA_DH/ox_N"/>
</dbReference>
<dbReference type="Gene3D" id="1.20.140.10">
    <property type="entry name" value="Butyryl-CoA Dehydrogenase, subunit A, domain 3"/>
    <property type="match status" value="1"/>
</dbReference>
<dbReference type="Pfam" id="PF00441">
    <property type="entry name" value="Acyl-CoA_dh_1"/>
    <property type="match status" value="1"/>
</dbReference>
<comment type="caution">
    <text evidence="12">The sequence shown here is derived from an EMBL/GenBank/DDBJ whole genome shotgun (WGS) entry which is preliminary data.</text>
</comment>
<evidence type="ECO:0000256" key="4">
    <source>
        <dbReference type="ARBA" id="ARBA00022456"/>
    </source>
</evidence>
<gene>
    <name evidence="12" type="ORF">BLA24_06470</name>
</gene>
<dbReference type="InterPro" id="IPR037069">
    <property type="entry name" value="AcylCoA_DH/ox_N_sf"/>
</dbReference>
<dbReference type="FunFam" id="2.40.110.10:FF:000001">
    <property type="entry name" value="Acyl-CoA dehydrogenase, mitochondrial"/>
    <property type="match status" value="1"/>
</dbReference>
<dbReference type="SUPFAM" id="SSF56645">
    <property type="entry name" value="Acyl-CoA dehydrogenase NM domain-like"/>
    <property type="match status" value="1"/>
</dbReference>
<evidence type="ECO:0000256" key="6">
    <source>
        <dbReference type="ARBA" id="ARBA00022827"/>
    </source>
</evidence>
<evidence type="ECO:0000256" key="1">
    <source>
        <dbReference type="ARBA" id="ARBA00001974"/>
    </source>
</evidence>
<dbReference type="PANTHER" id="PTHR43831">
    <property type="entry name" value="ISOBUTYRYL-COA DEHYDROGENASE"/>
    <property type="match status" value="1"/>
</dbReference>
<comment type="pathway">
    <text evidence="2">Amino-acid degradation; L-valine degradation.</text>
</comment>
<evidence type="ECO:0000256" key="8">
    <source>
        <dbReference type="RuleBase" id="RU362125"/>
    </source>
</evidence>
<dbReference type="PROSITE" id="PS00072">
    <property type="entry name" value="ACYL_COA_DH_1"/>
    <property type="match status" value="1"/>
</dbReference>